<name>A0ABW4VG30_9BACT</name>
<organism evidence="2 3">
    <name type="scientific">Belliella marina</name>
    <dbReference type="NCBI Taxonomy" id="1644146"/>
    <lineage>
        <taxon>Bacteria</taxon>
        <taxon>Pseudomonadati</taxon>
        <taxon>Bacteroidota</taxon>
        <taxon>Cytophagia</taxon>
        <taxon>Cytophagales</taxon>
        <taxon>Cyclobacteriaceae</taxon>
        <taxon>Belliella</taxon>
    </lineage>
</organism>
<evidence type="ECO:0000256" key="1">
    <source>
        <dbReference type="SAM" id="Phobius"/>
    </source>
</evidence>
<protein>
    <submittedName>
        <fullName evidence="2">Uncharacterized protein</fullName>
    </submittedName>
</protein>
<sequence>MEEYNKQQRSIWGKWWVPIRKWFYPAWLLYETSIRFYDYGQSVHHYFIGQQDAIASYIGKIGVQVLDVFCSVATFAICTIFLTVPACFVLYKFFKTENLTGTPFEEKMKTIF</sequence>
<accession>A0ABW4VG30</accession>
<evidence type="ECO:0000313" key="3">
    <source>
        <dbReference type="Proteomes" id="UP001597361"/>
    </source>
</evidence>
<keyword evidence="1" id="KW-0812">Transmembrane</keyword>
<gene>
    <name evidence="2" type="ORF">ACFSKL_02235</name>
</gene>
<feature type="transmembrane region" description="Helical" evidence="1">
    <location>
        <begin position="68"/>
        <end position="91"/>
    </location>
</feature>
<comment type="caution">
    <text evidence="2">The sequence shown here is derived from an EMBL/GenBank/DDBJ whole genome shotgun (WGS) entry which is preliminary data.</text>
</comment>
<dbReference type="EMBL" id="JBHUHR010000004">
    <property type="protein sequence ID" value="MFD2033587.1"/>
    <property type="molecule type" value="Genomic_DNA"/>
</dbReference>
<keyword evidence="1" id="KW-1133">Transmembrane helix</keyword>
<dbReference type="RefSeq" id="WP_376883128.1">
    <property type="nucleotide sequence ID" value="NZ_JBHUHR010000004.1"/>
</dbReference>
<keyword evidence="3" id="KW-1185">Reference proteome</keyword>
<dbReference type="Proteomes" id="UP001597361">
    <property type="component" value="Unassembled WGS sequence"/>
</dbReference>
<keyword evidence="1" id="KW-0472">Membrane</keyword>
<proteinExistence type="predicted"/>
<reference evidence="3" key="1">
    <citation type="journal article" date="2019" name="Int. J. Syst. Evol. Microbiol.">
        <title>The Global Catalogue of Microorganisms (GCM) 10K type strain sequencing project: providing services to taxonomists for standard genome sequencing and annotation.</title>
        <authorList>
            <consortium name="The Broad Institute Genomics Platform"/>
            <consortium name="The Broad Institute Genome Sequencing Center for Infectious Disease"/>
            <person name="Wu L."/>
            <person name="Ma J."/>
        </authorList>
    </citation>
    <scope>NUCLEOTIDE SEQUENCE [LARGE SCALE GENOMIC DNA]</scope>
    <source>
        <strain evidence="3">CGMCC 1.15180</strain>
    </source>
</reference>
<evidence type="ECO:0000313" key="2">
    <source>
        <dbReference type="EMBL" id="MFD2033587.1"/>
    </source>
</evidence>